<dbReference type="InterPro" id="IPR016197">
    <property type="entry name" value="Chromo-like_dom_sf"/>
</dbReference>
<dbReference type="InterPro" id="IPR000953">
    <property type="entry name" value="Chromo/chromo_shadow_dom"/>
</dbReference>
<dbReference type="CDD" id="cd00024">
    <property type="entry name" value="CD_CSD"/>
    <property type="match status" value="1"/>
</dbReference>
<accession>A0A1V9XI01</accession>
<dbReference type="GO" id="GO:0005694">
    <property type="term" value="C:chromosome"/>
    <property type="evidence" value="ECO:0007669"/>
    <property type="project" value="UniProtKB-ARBA"/>
</dbReference>
<comment type="caution">
    <text evidence="2">The sequence shown here is derived from an EMBL/GenBank/DDBJ whole genome shotgun (WGS) entry which is preliminary data.</text>
</comment>
<dbReference type="InterPro" id="IPR023780">
    <property type="entry name" value="Chromo_domain"/>
</dbReference>
<dbReference type="SMART" id="SM00298">
    <property type="entry name" value="CHROMO"/>
    <property type="match status" value="1"/>
</dbReference>
<dbReference type="Pfam" id="PF00385">
    <property type="entry name" value="Chromo"/>
    <property type="match status" value="1"/>
</dbReference>
<evidence type="ECO:0000313" key="2">
    <source>
        <dbReference type="EMBL" id="OQR73157.1"/>
    </source>
</evidence>
<name>A0A1V9XI01_9ACAR</name>
<sequence length="188" mass="21151">MGATELAEVSTDITAHRINKSGAVSYLVLWTGLGVKNASWEPEAHLDSCALLVSQYNRDPRPNVTKTQILQEKKQTRQPVQYPPPKCEDEFTSMWTSKSVYRRKTPATYGAERNSDVLDASILTGSRHPLRAQQNEQQIFDTRAFFKLGFTASALIVLVFLLSTNSDDINIRKFLELRDFNMSAVNAP</sequence>
<evidence type="ECO:0000313" key="3">
    <source>
        <dbReference type="Proteomes" id="UP000192247"/>
    </source>
</evidence>
<dbReference type="InParanoid" id="A0A1V9XI01"/>
<dbReference type="OrthoDB" id="1918685at2759"/>
<feature type="domain" description="Chromo" evidence="1">
    <location>
        <begin position="8"/>
        <end position="68"/>
    </location>
</feature>
<keyword evidence="3" id="KW-1185">Reference proteome</keyword>
<gene>
    <name evidence="2" type="ORF">BIW11_09916</name>
</gene>
<evidence type="ECO:0000259" key="1">
    <source>
        <dbReference type="PROSITE" id="PS50013"/>
    </source>
</evidence>
<reference evidence="2 3" key="1">
    <citation type="journal article" date="2017" name="Gigascience">
        <title>Draft genome of the honey bee ectoparasitic mite, Tropilaelaps mercedesae, is shaped by the parasitic life history.</title>
        <authorList>
            <person name="Dong X."/>
            <person name="Armstrong S.D."/>
            <person name="Xia D."/>
            <person name="Makepeace B.L."/>
            <person name="Darby A.C."/>
            <person name="Kadowaki T."/>
        </authorList>
    </citation>
    <scope>NUCLEOTIDE SEQUENCE [LARGE SCALE GENOMIC DNA]</scope>
    <source>
        <strain evidence="2">Wuxi-XJTLU</strain>
    </source>
</reference>
<dbReference type="Gene3D" id="2.40.50.40">
    <property type="match status" value="1"/>
</dbReference>
<proteinExistence type="predicted"/>
<dbReference type="AlphaFoldDB" id="A0A1V9XI01"/>
<organism evidence="2 3">
    <name type="scientific">Tropilaelaps mercedesae</name>
    <dbReference type="NCBI Taxonomy" id="418985"/>
    <lineage>
        <taxon>Eukaryota</taxon>
        <taxon>Metazoa</taxon>
        <taxon>Ecdysozoa</taxon>
        <taxon>Arthropoda</taxon>
        <taxon>Chelicerata</taxon>
        <taxon>Arachnida</taxon>
        <taxon>Acari</taxon>
        <taxon>Parasitiformes</taxon>
        <taxon>Mesostigmata</taxon>
        <taxon>Gamasina</taxon>
        <taxon>Dermanyssoidea</taxon>
        <taxon>Laelapidae</taxon>
        <taxon>Tropilaelaps</taxon>
    </lineage>
</organism>
<dbReference type="SUPFAM" id="SSF54160">
    <property type="entry name" value="Chromo domain-like"/>
    <property type="match status" value="1"/>
</dbReference>
<dbReference type="Proteomes" id="UP000192247">
    <property type="component" value="Unassembled WGS sequence"/>
</dbReference>
<dbReference type="PROSITE" id="PS50013">
    <property type="entry name" value="CHROMO_2"/>
    <property type="match status" value="1"/>
</dbReference>
<protein>
    <recommendedName>
        <fullName evidence="1">Chromo domain-containing protein</fullName>
    </recommendedName>
</protein>
<dbReference type="EMBL" id="MNPL01010375">
    <property type="protein sequence ID" value="OQR73157.1"/>
    <property type="molecule type" value="Genomic_DNA"/>
</dbReference>
<dbReference type="STRING" id="418985.A0A1V9XI01"/>